<proteinExistence type="predicted"/>
<reference evidence="1 2" key="1">
    <citation type="submission" date="2014-04" db="EMBL/GenBank/DDBJ databases">
        <authorList>
            <consortium name="DOE Joint Genome Institute"/>
            <person name="Kuo A."/>
            <person name="Kohler A."/>
            <person name="Costa M.D."/>
            <person name="Nagy L.G."/>
            <person name="Floudas D."/>
            <person name="Copeland A."/>
            <person name="Barry K.W."/>
            <person name="Cichocki N."/>
            <person name="Veneault-Fourrey C."/>
            <person name="LaButti K."/>
            <person name="Lindquist E.A."/>
            <person name="Lipzen A."/>
            <person name="Lundell T."/>
            <person name="Morin E."/>
            <person name="Murat C."/>
            <person name="Sun H."/>
            <person name="Tunlid A."/>
            <person name="Henrissat B."/>
            <person name="Grigoriev I.V."/>
            <person name="Hibbett D.S."/>
            <person name="Martin F."/>
            <person name="Nordberg H.P."/>
            <person name="Cantor M.N."/>
            <person name="Hua S.X."/>
        </authorList>
    </citation>
    <scope>NUCLEOTIDE SEQUENCE [LARGE SCALE GENOMIC DNA]</scope>
    <source>
        <strain evidence="1 2">441</strain>
    </source>
</reference>
<reference evidence="2" key="2">
    <citation type="submission" date="2015-01" db="EMBL/GenBank/DDBJ databases">
        <title>Evolutionary Origins and Diversification of the Mycorrhizal Mutualists.</title>
        <authorList>
            <consortium name="DOE Joint Genome Institute"/>
            <consortium name="Mycorrhizal Genomics Consortium"/>
            <person name="Kohler A."/>
            <person name="Kuo A."/>
            <person name="Nagy L.G."/>
            <person name="Floudas D."/>
            <person name="Copeland A."/>
            <person name="Barry K.W."/>
            <person name="Cichocki N."/>
            <person name="Veneault-Fourrey C."/>
            <person name="LaButti K."/>
            <person name="Lindquist E.A."/>
            <person name="Lipzen A."/>
            <person name="Lundell T."/>
            <person name="Morin E."/>
            <person name="Murat C."/>
            <person name="Riley R."/>
            <person name="Ohm R."/>
            <person name="Sun H."/>
            <person name="Tunlid A."/>
            <person name="Henrissat B."/>
            <person name="Grigoriev I.V."/>
            <person name="Hibbett D.S."/>
            <person name="Martin F."/>
        </authorList>
    </citation>
    <scope>NUCLEOTIDE SEQUENCE [LARGE SCALE GENOMIC DNA]</scope>
    <source>
        <strain evidence="2">441</strain>
    </source>
</reference>
<dbReference type="Proteomes" id="UP000054018">
    <property type="component" value="Unassembled WGS sequence"/>
</dbReference>
<gene>
    <name evidence="1" type="ORF">PISMIDRAFT_16418</name>
</gene>
<dbReference type="HOGENOM" id="CLU_003921_5_0_1"/>
<accession>A0A0C9XTB6</accession>
<protein>
    <submittedName>
        <fullName evidence="1">Uncharacterized protein</fullName>
    </submittedName>
</protein>
<dbReference type="EMBL" id="KN833885">
    <property type="protein sequence ID" value="KIK15570.1"/>
    <property type="molecule type" value="Genomic_DNA"/>
</dbReference>
<evidence type="ECO:0000313" key="2">
    <source>
        <dbReference type="Proteomes" id="UP000054018"/>
    </source>
</evidence>
<name>A0A0C9XTB6_9AGAM</name>
<evidence type="ECO:0000313" key="1">
    <source>
        <dbReference type="EMBL" id="KIK15570.1"/>
    </source>
</evidence>
<dbReference type="AlphaFoldDB" id="A0A0C9XTB6"/>
<keyword evidence="2" id="KW-1185">Reference proteome</keyword>
<organism evidence="1 2">
    <name type="scientific">Pisolithus microcarpus 441</name>
    <dbReference type="NCBI Taxonomy" id="765257"/>
    <lineage>
        <taxon>Eukaryota</taxon>
        <taxon>Fungi</taxon>
        <taxon>Dikarya</taxon>
        <taxon>Basidiomycota</taxon>
        <taxon>Agaricomycotina</taxon>
        <taxon>Agaricomycetes</taxon>
        <taxon>Agaricomycetidae</taxon>
        <taxon>Boletales</taxon>
        <taxon>Sclerodermatineae</taxon>
        <taxon>Pisolithaceae</taxon>
        <taxon>Pisolithus</taxon>
    </lineage>
</organism>
<sequence>MEDTCRLSRAPLELHPEFSGEGRDLPAYFKEVVEYGRAQGRSGDLSLMMITIEGAPPLDKLLWCFLAANAPAVRQWDGFKALVTLQYPEIEPVEDILECFEEFQSCLEETCHNELSSVEALGDYLCIF</sequence>